<dbReference type="GO" id="GO:0016791">
    <property type="term" value="F:phosphatase activity"/>
    <property type="evidence" value="ECO:0007669"/>
    <property type="project" value="TreeGrafter"/>
</dbReference>
<dbReference type="InterPro" id="IPR003594">
    <property type="entry name" value="HATPase_dom"/>
</dbReference>
<dbReference type="InterPro" id="IPR036513">
    <property type="entry name" value="STAS_dom_sf"/>
</dbReference>
<dbReference type="InterPro" id="IPR001932">
    <property type="entry name" value="PPM-type_phosphatase-like_dom"/>
</dbReference>
<gene>
    <name evidence="3" type="ORF">EV192_110161</name>
</gene>
<dbReference type="Proteomes" id="UP000295680">
    <property type="component" value="Unassembled WGS sequence"/>
</dbReference>
<dbReference type="CDD" id="cd16936">
    <property type="entry name" value="HATPase_RsbW-like"/>
    <property type="match status" value="1"/>
</dbReference>
<dbReference type="OrthoDB" id="163538at2"/>
<keyword evidence="1" id="KW-0378">Hydrolase</keyword>
<comment type="caution">
    <text evidence="3">The sequence shown here is derived from an EMBL/GenBank/DDBJ whole genome shotgun (WGS) entry which is preliminary data.</text>
</comment>
<dbReference type="Gene3D" id="3.30.450.20">
    <property type="entry name" value="PAS domain"/>
    <property type="match status" value="1"/>
</dbReference>
<accession>A0A4R2J7H0</accession>
<feature type="domain" description="STAS" evidence="2">
    <location>
        <begin position="507"/>
        <end position="610"/>
    </location>
</feature>
<dbReference type="Pfam" id="PF01740">
    <property type="entry name" value="STAS"/>
    <property type="match status" value="1"/>
</dbReference>
<dbReference type="PANTHER" id="PTHR43156">
    <property type="entry name" value="STAGE II SPORULATION PROTEIN E-RELATED"/>
    <property type="match status" value="1"/>
</dbReference>
<reference evidence="3 4" key="1">
    <citation type="submission" date="2019-03" db="EMBL/GenBank/DDBJ databases">
        <title>Genomic Encyclopedia of Type Strains, Phase IV (KMG-IV): sequencing the most valuable type-strain genomes for metagenomic binning, comparative biology and taxonomic classification.</title>
        <authorList>
            <person name="Goeker M."/>
        </authorList>
    </citation>
    <scope>NUCLEOTIDE SEQUENCE [LARGE SCALE GENOMIC DNA]</scope>
    <source>
        <strain evidence="3 4">DSM 45934</strain>
    </source>
</reference>
<dbReference type="Pfam" id="PF07228">
    <property type="entry name" value="SpoIIE"/>
    <property type="match status" value="1"/>
</dbReference>
<keyword evidence="4" id="KW-1185">Reference proteome</keyword>
<dbReference type="Gene3D" id="3.60.40.10">
    <property type="entry name" value="PPM-type phosphatase domain"/>
    <property type="match status" value="1"/>
</dbReference>
<proteinExistence type="predicted"/>
<dbReference type="SUPFAM" id="SSF52091">
    <property type="entry name" value="SpoIIaa-like"/>
    <property type="match status" value="1"/>
</dbReference>
<evidence type="ECO:0000256" key="1">
    <source>
        <dbReference type="ARBA" id="ARBA00022801"/>
    </source>
</evidence>
<dbReference type="InterPro" id="IPR036457">
    <property type="entry name" value="PPM-type-like_dom_sf"/>
</dbReference>
<dbReference type="InterPro" id="IPR052016">
    <property type="entry name" value="Bact_Sigma-Reg"/>
</dbReference>
<name>A0A4R2J7H0_9PSEU</name>
<dbReference type="AlphaFoldDB" id="A0A4R2J7H0"/>
<dbReference type="Gene3D" id="3.30.750.24">
    <property type="entry name" value="STAS domain"/>
    <property type="match status" value="1"/>
</dbReference>
<evidence type="ECO:0000313" key="4">
    <source>
        <dbReference type="Proteomes" id="UP000295680"/>
    </source>
</evidence>
<dbReference type="RefSeq" id="WP_132123546.1">
    <property type="nucleotide sequence ID" value="NZ_SLWS01000010.1"/>
</dbReference>
<dbReference type="Gene3D" id="3.30.565.10">
    <property type="entry name" value="Histidine kinase-like ATPase, C-terminal domain"/>
    <property type="match status" value="1"/>
</dbReference>
<sequence>MGHPLGGDLSAAELAFEHLPALVWLVEGADHVVVAANRAARASVGGLDLLGMPIRLAGPVLPGTRLLHVLDEVYHSGEPGSIVEPDALTSVRPVTKDDTVTGLVVQVMDMSQPARRTDREVTLDLQRVVLPEGLPVLPEVSMAAAYLPAAAEDAAGGDWFEVVPMPGRRLGLVVGDVVGNGTTASAVMGQLRAITTSRLSLGDELSEVMDALDAFASTAPDARGATVCVAVVDRNTGRLEYCTRGHPPPVVVSAGGDARVLPQPSLPPLAFGDGDFMAAEETLWPGETVVLYSNGMVERPSKTIVDGIDTLVAAAGAAVRRNGTHPRNAADRVCQTAVDLVDGGRFLRDDASLLAVTVLLPSVQPLELAAPAKAAQLTEVRHQLGQWLMSLQLTEDDLVAVELSVIEAVTNSIEHAYPDGRGTVHVKAALDDRGRIRITVSDTGVWKPPDAEPGFRGRGLLMMRESMDEMRLSTTSVGTEVEMAKIVRRPVRAHTGRLVPLRDATTVRIETTSEPGTVHITVAGWLDTTTAPRLRSAILEAARGGRMPITLVLNEVTVLGSAGLRVLIEQGRRLADAGRPLRVVARPTSPAGNVLAMSGADMILDVRPHA</sequence>
<dbReference type="InterPro" id="IPR036890">
    <property type="entry name" value="HATPase_C_sf"/>
</dbReference>
<dbReference type="SUPFAM" id="SSF55874">
    <property type="entry name" value="ATPase domain of HSP90 chaperone/DNA topoisomerase II/histidine kinase"/>
    <property type="match status" value="1"/>
</dbReference>
<organism evidence="3 4">
    <name type="scientific">Actinocrispum wychmicini</name>
    <dbReference type="NCBI Taxonomy" id="1213861"/>
    <lineage>
        <taxon>Bacteria</taxon>
        <taxon>Bacillati</taxon>
        <taxon>Actinomycetota</taxon>
        <taxon>Actinomycetes</taxon>
        <taxon>Pseudonocardiales</taxon>
        <taxon>Pseudonocardiaceae</taxon>
        <taxon>Actinocrispum</taxon>
    </lineage>
</organism>
<dbReference type="PROSITE" id="PS50801">
    <property type="entry name" value="STAS"/>
    <property type="match status" value="1"/>
</dbReference>
<evidence type="ECO:0000313" key="3">
    <source>
        <dbReference type="EMBL" id="TCO53572.1"/>
    </source>
</evidence>
<dbReference type="SMART" id="SM00331">
    <property type="entry name" value="PP2C_SIG"/>
    <property type="match status" value="1"/>
</dbReference>
<dbReference type="EMBL" id="SLWS01000010">
    <property type="protein sequence ID" value="TCO53572.1"/>
    <property type="molecule type" value="Genomic_DNA"/>
</dbReference>
<dbReference type="PANTHER" id="PTHR43156:SF2">
    <property type="entry name" value="STAGE II SPORULATION PROTEIN E"/>
    <property type="match status" value="1"/>
</dbReference>
<dbReference type="CDD" id="cd07043">
    <property type="entry name" value="STAS_anti-anti-sigma_factors"/>
    <property type="match status" value="1"/>
</dbReference>
<protein>
    <submittedName>
        <fullName evidence="3">Anti-anti-sigma factor</fullName>
    </submittedName>
</protein>
<evidence type="ECO:0000259" key="2">
    <source>
        <dbReference type="PROSITE" id="PS50801"/>
    </source>
</evidence>
<dbReference type="Pfam" id="PF13581">
    <property type="entry name" value="HATPase_c_2"/>
    <property type="match status" value="1"/>
</dbReference>
<dbReference type="InterPro" id="IPR002645">
    <property type="entry name" value="STAS_dom"/>
</dbReference>